<evidence type="ECO:0008006" key="6">
    <source>
        <dbReference type="Google" id="ProtNLM"/>
    </source>
</evidence>
<feature type="compositionally biased region" description="Basic and acidic residues" evidence="1">
    <location>
        <begin position="391"/>
        <end position="406"/>
    </location>
</feature>
<dbReference type="SUPFAM" id="SSF52058">
    <property type="entry name" value="L domain-like"/>
    <property type="match status" value="1"/>
</dbReference>
<name>A0A319CW66_9EURO</name>
<proteinExistence type="predicted"/>
<keyword evidence="2" id="KW-0812">Transmembrane</keyword>
<protein>
    <recommendedName>
        <fullName evidence="6">GPI-anchored cell wall organization protein Ecm33</fullName>
    </recommendedName>
</protein>
<reference evidence="4 5" key="1">
    <citation type="submission" date="2018-02" db="EMBL/GenBank/DDBJ databases">
        <title>The genomes of Aspergillus section Nigri reveals drivers in fungal speciation.</title>
        <authorList>
            <consortium name="DOE Joint Genome Institute"/>
            <person name="Vesth T.C."/>
            <person name="Nybo J."/>
            <person name="Theobald S."/>
            <person name="Brandl J."/>
            <person name="Frisvad J.C."/>
            <person name="Nielsen K.F."/>
            <person name="Lyhne E.K."/>
            <person name="Kogle M.E."/>
            <person name="Kuo A."/>
            <person name="Riley R."/>
            <person name="Clum A."/>
            <person name="Nolan M."/>
            <person name="Lipzen A."/>
            <person name="Salamov A."/>
            <person name="Henrissat B."/>
            <person name="Wiebenga A."/>
            <person name="De vries R.P."/>
            <person name="Grigoriev I.V."/>
            <person name="Mortensen U.H."/>
            <person name="Andersen M.R."/>
            <person name="Baker S.E."/>
        </authorList>
    </citation>
    <scope>NUCLEOTIDE SEQUENCE [LARGE SCALE GENOMIC DNA]</scope>
    <source>
        <strain evidence="4 5">CBS 707.79</strain>
    </source>
</reference>
<sequence length="414" mass="43552">MRGLGLRSALAVVAGGLQLIAAQDCYANTTYNGYSFNVDNFYSQAELDDLAQNCTTLQGDIGFGSNFTGTAVLHGLKNITGLVTVGSNLTSIEFPDLVSLGGLDSSSSLLRSVSLPQVEVFKEIDIENAQSLTISSPKAQNASSIKLIGQLSAFDFSQLNTVCTELQITGTSPSEGTFNVSFPALKNASDVQISGNLSSLSFPVLETAGGSSHYSGLSISTQGKALNMSFPALNNVTGTFSMKGAVSDIYLPLLSNTSADIVIETSSKLKVDVPWLVEANKISMSGDIAGANFSALESFTSFDIASDIYLDCATALPYNRANEGEVSCSGAAKQRNTSGRAISIGVGVGVGVGGGIGLLIIVIWVYRRDLKHKKRASQAVANLDVYGLQEHPHPHPGDVPVERVDTDPPPYSRY</sequence>
<feature type="transmembrane region" description="Helical" evidence="2">
    <location>
        <begin position="342"/>
        <end position="366"/>
    </location>
</feature>
<evidence type="ECO:0000256" key="2">
    <source>
        <dbReference type="SAM" id="Phobius"/>
    </source>
</evidence>
<keyword evidence="2" id="KW-1133">Transmembrane helix</keyword>
<dbReference type="EMBL" id="KZ826036">
    <property type="protein sequence ID" value="PYH89314.1"/>
    <property type="molecule type" value="Genomic_DNA"/>
</dbReference>
<keyword evidence="5" id="KW-1185">Reference proteome</keyword>
<keyword evidence="3" id="KW-0732">Signal</keyword>
<organism evidence="4 5">
    <name type="scientific">Aspergillus ellipticus CBS 707.79</name>
    <dbReference type="NCBI Taxonomy" id="1448320"/>
    <lineage>
        <taxon>Eukaryota</taxon>
        <taxon>Fungi</taxon>
        <taxon>Dikarya</taxon>
        <taxon>Ascomycota</taxon>
        <taxon>Pezizomycotina</taxon>
        <taxon>Eurotiomycetes</taxon>
        <taxon>Eurotiomycetidae</taxon>
        <taxon>Eurotiales</taxon>
        <taxon>Aspergillaceae</taxon>
        <taxon>Aspergillus</taxon>
        <taxon>Aspergillus subgen. Circumdati</taxon>
    </lineage>
</organism>
<feature type="signal peptide" evidence="3">
    <location>
        <begin position="1"/>
        <end position="22"/>
    </location>
</feature>
<feature type="region of interest" description="Disordered" evidence="1">
    <location>
        <begin position="391"/>
        <end position="414"/>
    </location>
</feature>
<evidence type="ECO:0000256" key="1">
    <source>
        <dbReference type="SAM" id="MobiDB-lite"/>
    </source>
</evidence>
<dbReference type="VEuPathDB" id="FungiDB:BO71DRAFT_444672"/>
<evidence type="ECO:0000256" key="3">
    <source>
        <dbReference type="SAM" id="SignalP"/>
    </source>
</evidence>
<accession>A0A319CW66</accession>
<dbReference type="STRING" id="1448320.A0A319CW66"/>
<keyword evidence="2" id="KW-0472">Membrane</keyword>
<dbReference type="AlphaFoldDB" id="A0A319CW66"/>
<dbReference type="OrthoDB" id="536881at2759"/>
<dbReference type="Proteomes" id="UP000247810">
    <property type="component" value="Unassembled WGS sequence"/>
</dbReference>
<feature type="chain" id="PRO_5016418468" description="GPI-anchored cell wall organization protein Ecm33" evidence="3">
    <location>
        <begin position="23"/>
        <end position="414"/>
    </location>
</feature>
<evidence type="ECO:0000313" key="5">
    <source>
        <dbReference type="Proteomes" id="UP000247810"/>
    </source>
</evidence>
<gene>
    <name evidence="4" type="ORF">BO71DRAFT_444672</name>
</gene>
<evidence type="ECO:0000313" key="4">
    <source>
        <dbReference type="EMBL" id="PYH89314.1"/>
    </source>
</evidence>